<organism evidence="9 10">
    <name type="scientific">Paraphaeosphaeria sporulosa</name>
    <dbReference type="NCBI Taxonomy" id="1460663"/>
    <lineage>
        <taxon>Eukaryota</taxon>
        <taxon>Fungi</taxon>
        <taxon>Dikarya</taxon>
        <taxon>Ascomycota</taxon>
        <taxon>Pezizomycotina</taxon>
        <taxon>Dothideomycetes</taxon>
        <taxon>Pleosporomycetidae</taxon>
        <taxon>Pleosporales</taxon>
        <taxon>Massarineae</taxon>
        <taxon>Didymosphaeriaceae</taxon>
        <taxon>Paraphaeosphaeria</taxon>
    </lineage>
</organism>
<evidence type="ECO:0000313" key="10">
    <source>
        <dbReference type="Proteomes" id="UP000077069"/>
    </source>
</evidence>
<proteinExistence type="inferred from homology"/>
<evidence type="ECO:0000256" key="6">
    <source>
        <dbReference type="SAM" id="MobiDB-lite"/>
    </source>
</evidence>
<feature type="transmembrane region" description="Helical" evidence="7">
    <location>
        <begin position="94"/>
        <end position="115"/>
    </location>
</feature>
<gene>
    <name evidence="9" type="ORF">CC84DRAFT_1254064</name>
</gene>
<evidence type="ECO:0000256" key="2">
    <source>
        <dbReference type="ARBA" id="ARBA00022692"/>
    </source>
</evidence>
<dbReference type="RefSeq" id="XP_018041995.1">
    <property type="nucleotide sequence ID" value="XM_018184434.1"/>
</dbReference>
<accession>A0A177CXQ5</accession>
<dbReference type="PANTHER" id="PTHR33048">
    <property type="entry name" value="PTH11-LIKE INTEGRAL MEMBRANE PROTEIN (AFU_ORTHOLOGUE AFUA_5G11245)"/>
    <property type="match status" value="1"/>
</dbReference>
<dbReference type="PANTHER" id="PTHR33048:SF134">
    <property type="entry name" value="INTEGRAL MEMBRANE PROTEIN"/>
    <property type="match status" value="1"/>
</dbReference>
<evidence type="ECO:0000256" key="1">
    <source>
        <dbReference type="ARBA" id="ARBA00004141"/>
    </source>
</evidence>
<keyword evidence="2 7" id="KW-0812">Transmembrane</keyword>
<comment type="subcellular location">
    <subcellularLocation>
        <location evidence="1">Membrane</location>
        <topology evidence="1">Multi-pass membrane protein</topology>
    </subcellularLocation>
</comment>
<reference evidence="9 10" key="1">
    <citation type="submission" date="2016-05" db="EMBL/GenBank/DDBJ databases">
        <title>Comparative analysis of secretome profiles of manganese(II)-oxidizing ascomycete fungi.</title>
        <authorList>
            <consortium name="DOE Joint Genome Institute"/>
            <person name="Zeiner C.A."/>
            <person name="Purvine S.O."/>
            <person name="Zink E.M."/>
            <person name="Wu S."/>
            <person name="Pasa-Tolic L."/>
            <person name="Chaput D.L."/>
            <person name="Haridas S."/>
            <person name="Grigoriev I.V."/>
            <person name="Santelli C.M."/>
            <person name="Hansel C.M."/>
        </authorList>
    </citation>
    <scope>NUCLEOTIDE SEQUENCE [LARGE SCALE GENOMIC DNA]</scope>
    <source>
        <strain evidence="9 10">AP3s5-JAC2a</strain>
    </source>
</reference>
<evidence type="ECO:0000256" key="7">
    <source>
        <dbReference type="SAM" id="Phobius"/>
    </source>
</evidence>
<feature type="domain" description="Rhodopsin" evidence="8">
    <location>
        <begin position="25"/>
        <end position="278"/>
    </location>
</feature>
<dbReference type="InterPro" id="IPR052337">
    <property type="entry name" value="SAT4-like"/>
</dbReference>
<protein>
    <recommendedName>
        <fullName evidence="8">Rhodopsin domain-containing protein</fullName>
    </recommendedName>
</protein>
<keyword evidence="4 7" id="KW-0472">Membrane</keyword>
<feature type="transmembrane region" description="Helical" evidence="7">
    <location>
        <begin position="176"/>
        <end position="199"/>
    </location>
</feature>
<dbReference type="InterPro" id="IPR049326">
    <property type="entry name" value="Rhodopsin_dom_fungi"/>
</dbReference>
<evidence type="ECO:0000256" key="5">
    <source>
        <dbReference type="ARBA" id="ARBA00038359"/>
    </source>
</evidence>
<feature type="transmembrane region" description="Helical" evidence="7">
    <location>
        <begin position="211"/>
        <end position="233"/>
    </location>
</feature>
<evidence type="ECO:0000256" key="4">
    <source>
        <dbReference type="ARBA" id="ARBA00023136"/>
    </source>
</evidence>
<keyword evidence="3 7" id="KW-1133">Transmembrane helix</keyword>
<dbReference type="Proteomes" id="UP000077069">
    <property type="component" value="Unassembled WGS sequence"/>
</dbReference>
<dbReference type="Pfam" id="PF20684">
    <property type="entry name" value="Fung_rhodopsin"/>
    <property type="match status" value="1"/>
</dbReference>
<dbReference type="GeneID" id="28767920"/>
<dbReference type="GO" id="GO:0016020">
    <property type="term" value="C:membrane"/>
    <property type="evidence" value="ECO:0007669"/>
    <property type="project" value="UniProtKB-SubCell"/>
</dbReference>
<name>A0A177CXQ5_9PLEO</name>
<dbReference type="OrthoDB" id="5391602at2759"/>
<evidence type="ECO:0000259" key="8">
    <source>
        <dbReference type="Pfam" id="PF20684"/>
    </source>
</evidence>
<feature type="transmembrane region" description="Helical" evidence="7">
    <location>
        <begin position="253"/>
        <end position="273"/>
    </location>
</feature>
<feature type="region of interest" description="Disordered" evidence="6">
    <location>
        <begin position="327"/>
        <end position="355"/>
    </location>
</feature>
<evidence type="ECO:0000256" key="3">
    <source>
        <dbReference type="ARBA" id="ARBA00022989"/>
    </source>
</evidence>
<keyword evidence="10" id="KW-1185">Reference proteome</keyword>
<feature type="transmembrane region" description="Helical" evidence="7">
    <location>
        <begin position="41"/>
        <end position="59"/>
    </location>
</feature>
<dbReference type="InParanoid" id="A0A177CXQ5"/>
<evidence type="ECO:0000313" key="9">
    <source>
        <dbReference type="EMBL" id="OAG11630.1"/>
    </source>
</evidence>
<dbReference type="EMBL" id="KV441548">
    <property type="protein sequence ID" value="OAG11630.1"/>
    <property type="molecule type" value="Genomic_DNA"/>
</dbReference>
<dbReference type="AlphaFoldDB" id="A0A177CXQ5"/>
<dbReference type="STRING" id="1460663.A0A177CXQ5"/>
<comment type="similarity">
    <text evidence="5">Belongs to the SAT4 family.</text>
</comment>
<sequence length="376" mass="41856">MSTNAAGLYILCSVLPALSTIAVGARLYVRNLKKQKFGVDDGTALAGLIGLWGVAGVILDGTRRGLFGGNSDLDPITGALIRSWREGPNVKYSWIVPIVTVVALAPIKLSVIFLYRRVFHISRFFHYYSIFLGVLLVAWAIAFMFASIFQCGTKPWAYWTTVQTIKLFCGDTGGANVALCFSDLFIDILILIAPLVMIWKMKFSMWRKMQIVGVFALGFVSTAAAATRVYIMWEDAYDTKRGHTNLIRENTKVVMWCLIEISSALIACCLPVLRPIFANTWVSRLLCKIQSRVCPEYSSNAPSDRQLEEGMAFRSIGGTDFNVVKRDSMSRKDSKMSTNVESREIDPTGDMEKSTGEIDTMFKEIDVSKEVAIEQP</sequence>
<feature type="transmembrane region" description="Helical" evidence="7">
    <location>
        <begin position="6"/>
        <end position="29"/>
    </location>
</feature>
<feature type="transmembrane region" description="Helical" evidence="7">
    <location>
        <begin position="127"/>
        <end position="149"/>
    </location>
</feature>